<dbReference type="Proteomes" id="UP000007819">
    <property type="component" value="Chromosome A1"/>
</dbReference>
<keyword evidence="3" id="KW-1185">Reference proteome</keyword>
<dbReference type="EnsemblMetazoa" id="XM_003240347.4">
    <property type="protein sequence ID" value="XP_003240395.1"/>
    <property type="gene ID" value="LOC100575076"/>
</dbReference>
<feature type="transmembrane region" description="Helical" evidence="1">
    <location>
        <begin position="53"/>
        <end position="74"/>
    </location>
</feature>
<feature type="transmembrane region" description="Helical" evidence="1">
    <location>
        <begin position="86"/>
        <end position="105"/>
    </location>
</feature>
<organism evidence="2 3">
    <name type="scientific">Acyrthosiphon pisum</name>
    <name type="common">Pea aphid</name>
    <dbReference type="NCBI Taxonomy" id="7029"/>
    <lineage>
        <taxon>Eukaryota</taxon>
        <taxon>Metazoa</taxon>
        <taxon>Ecdysozoa</taxon>
        <taxon>Arthropoda</taxon>
        <taxon>Hexapoda</taxon>
        <taxon>Insecta</taxon>
        <taxon>Pterygota</taxon>
        <taxon>Neoptera</taxon>
        <taxon>Paraneoptera</taxon>
        <taxon>Hemiptera</taxon>
        <taxon>Sternorrhyncha</taxon>
        <taxon>Aphidomorpha</taxon>
        <taxon>Aphidoidea</taxon>
        <taxon>Aphididae</taxon>
        <taxon>Macrosiphini</taxon>
        <taxon>Acyrthosiphon</taxon>
    </lineage>
</organism>
<name>A0A8R2AAF3_ACYPI</name>
<dbReference type="OrthoDB" id="6586657at2759"/>
<dbReference type="AlphaFoldDB" id="A0A8R2AAF3"/>
<feature type="transmembrane region" description="Helical" evidence="1">
    <location>
        <begin position="12"/>
        <end position="33"/>
    </location>
</feature>
<keyword evidence="1" id="KW-1133">Transmembrane helix</keyword>
<proteinExistence type="predicted"/>
<keyword evidence="1" id="KW-0472">Membrane</keyword>
<dbReference type="GeneID" id="100575076"/>
<dbReference type="RefSeq" id="XP_003240395.1">
    <property type="nucleotide sequence ID" value="XM_003240347.4"/>
</dbReference>
<evidence type="ECO:0000256" key="1">
    <source>
        <dbReference type="SAM" id="Phobius"/>
    </source>
</evidence>
<sequence length="178" mass="20492">MTNFINEGLLIITQKMCIIALTICAFILLSSQIRTCPLIENGSKIYPFDIKFYQSSVLFLTAAAIYIVECDIWSKYIKPKNRLIQFLAELFIMTIGIIIVYALFWHPIVITTSIINDKLSVLTHKWLGSVNIYKKSIPICMKTIHSTNIHCNILSVTLLYHVVKKFGKNDLRRIRCSF</sequence>
<accession>A0A8R2AAF3</accession>
<reference evidence="2" key="2">
    <citation type="submission" date="2022-06" db="UniProtKB">
        <authorList>
            <consortium name="EnsemblMetazoa"/>
        </authorList>
    </citation>
    <scope>IDENTIFICATION</scope>
</reference>
<evidence type="ECO:0000313" key="3">
    <source>
        <dbReference type="Proteomes" id="UP000007819"/>
    </source>
</evidence>
<reference evidence="3" key="1">
    <citation type="submission" date="2010-06" db="EMBL/GenBank/DDBJ databases">
        <authorList>
            <person name="Jiang H."/>
            <person name="Abraham K."/>
            <person name="Ali S."/>
            <person name="Alsbrooks S.L."/>
            <person name="Anim B.N."/>
            <person name="Anosike U.S."/>
            <person name="Attaway T."/>
            <person name="Bandaranaike D.P."/>
            <person name="Battles P.K."/>
            <person name="Bell S.N."/>
            <person name="Bell A.V."/>
            <person name="Beltran B."/>
            <person name="Bickham C."/>
            <person name="Bustamante Y."/>
            <person name="Caleb T."/>
            <person name="Canada A."/>
            <person name="Cardenas V."/>
            <person name="Carter K."/>
            <person name="Chacko J."/>
            <person name="Chandrabose M.N."/>
            <person name="Chavez D."/>
            <person name="Chavez A."/>
            <person name="Chen L."/>
            <person name="Chu H.-S."/>
            <person name="Claassen K.J."/>
            <person name="Cockrell R."/>
            <person name="Collins M."/>
            <person name="Cooper J.A."/>
            <person name="Cree A."/>
            <person name="Curry S.M."/>
            <person name="Da Y."/>
            <person name="Dao M.D."/>
            <person name="Das B."/>
            <person name="Davila M.-L."/>
            <person name="Davy-Carroll L."/>
            <person name="Denson S."/>
            <person name="Dinh H."/>
            <person name="Ebong V.E."/>
            <person name="Edwards J.R."/>
            <person name="Egan A."/>
            <person name="El-Daye J."/>
            <person name="Escobedo L."/>
            <person name="Fernandez S."/>
            <person name="Fernando P.R."/>
            <person name="Flagg N."/>
            <person name="Forbes L.D."/>
            <person name="Fowler R.G."/>
            <person name="Fu Q."/>
            <person name="Gabisi R.A."/>
            <person name="Ganer J."/>
            <person name="Garbino Pronczuk A."/>
            <person name="Garcia R.M."/>
            <person name="Garner T."/>
            <person name="Garrett T.E."/>
            <person name="Gonzalez D.A."/>
            <person name="Hamid H."/>
            <person name="Hawkins E.S."/>
            <person name="Hirani K."/>
            <person name="Hogues M.E."/>
            <person name="Hollins B."/>
            <person name="Hsiao C.-H."/>
            <person name="Jabil R."/>
            <person name="James M.L."/>
            <person name="Jhangiani S.N."/>
            <person name="Johnson B."/>
            <person name="Johnson Q."/>
            <person name="Joshi V."/>
            <person name="Kalu J.B."/>
            <person name="Kam C."/>
            <person name="Kashfia A."/>
            <person name="Keebler J."/>
            <person name="Kisamo H."/>
            <person name="Kovar C.L."/>
            <person name="Lago L.A."/>
            <person name="Lai C.-Y."/>
            <person name="Laidlaw J."/>
            <person name="Lara F."/>
            <person name="Le T.-K."/>
            <person name="Lee S.L."/>
            <person name="Legall F.H."/>
            <person name="Lemon S.J."/>
            <person name="Lewis L.R."/>
            <person name="Li B."/>
            <person name="Liu Y."/>
            <person name="Liu Y.-S."/>
            <person name="Lopez J."/>
            <person name="Lozado R.J."/>
            <person name="Lu J."/>
            <person name="Madu R.C."/>
            <person name="Maheshwari M."/>
            <person name="Maheshwari R."/>
            <person name="Malloy K."/>
            <person name="Martinez E."/>
            <person name="Mathew T."/>
            <person name="Mercado I.C."/>
            <person name="Mercado C."/>
            <person name="Meyer B."/>
            <person name="Montgomery K."/>
            <person name="Morgan M.B."/>
            <person name="Munidasa M."/>
            <person name="Nazareth L.V."/>
            <person name="Nelson J."/>
            <person name="Ng B.M."/>
            <person name="Nguyen N.B."/>
            <person name="Nguyen P.Q."/>
            <person name="Nguyen T."/>
            <person name="Obregon M."/>
            <person name="Okwuonu G.O."/>
            <person name="Onwere C.G."/>
            <person name="Orozco G."/>
            <person name="Parra A."/>
            <person name="Patel S."/>
            <person name="Patil S."/>
            <person name="Perez A."/>
            <person name="Perez Y."/>
            <person name="Pham C."/>
            <person name="Primus E.L."/>
            <person name="Pu L.-L."/>
            <person name="Puazo M."/>
            <person name="Qin X."/>
            <person name="Quiroz J.B."/>
            <person name="Reese J."/>
            <person name="Richards S."/>
            <person name="Rives C.M."/>
            <person name="Robberts R."/>
            <person name="Ruiz S.J."/>
            <person name="Ruiz M.J."/>
            <person name="Santibanez J."/>
            <person name="Schneider B.W."/>
            <person name="Sisson I."/>
            <person name="Smith M."/>
            <person name="Sodergren E."/>
            <person name="Song X.-Z."/>
            <person name="Song B.B."/>
            <person name="Summersgill H."/>
            <person name="Thelus R."/>
            <person name="Thornton R.D."/>
            <person name="Trejos Z.Y."/>
            <person name="Usmani K."/>
            <person name="Vattathil S."/>
            <person name="Villasana D."/>
            <person name="Walker D.L."/>
            <person name="Wang S."/>
            <person name="Wang K."/>
            <person name="White C.S."/>
            <person name="Williams A.C."/>
            <person name="Williamson J."/>
            <person name="Wilson K."/>
            <person name="Woghiren I.O."/>
            <person name="Woodworth J.R."/>
            <person name="Worley K.C."/>
            <person name="Wright R.A."/>
            <person name="Wu W."/>
            <person name="Young L."/>
            <person name="Zhang L."/>
            <person name="Zhang J."/>
            <person name="Zhu Y."/>
            <person name="Muzny D.M."/>
            <person name="Weinstock G."/>
            <person name="Gibbs R.A."/>
        </authorList>
    </citation>
    <scope>NUCLEOTIDE SEQUENCE [LARGE SCALE GENOMIC DNA]</scope>
    <source>
        <strain evidence="3">LSR1</strain>
    </source>
</reference>
<dbReference type="KEGG" id="api:100575076"/>
<protein>
    <submittedName>
        <fullName evidence="2">Uncharacterized protein</fullName>
    </submittedName>
</protein>
<evidence type="ECO:0000313" key="2">
    <source>
        <dbReference type="EnsemblMetazoa" id="XP_003240395.1"/>
    </source>
</evidence>
<keyword evidence="1" id="KW-0812">Transmembrane</keyword>